<evidence type="ECO:0000313" key="2">
    <source>
        <dbReference type="Proteomes" id="UP000694383"/>
    </source>
</evidence>
<protein>
    <submittedName>
        <fullName evidence="1">Uncharacterized protein</fullName>
    </submittedName>
</protein>
<dbReference type="AlphaFoldDB" id="A0A8C7YBP7"/>
<name>A0A8C7YBP7_9TELE</name>
<reference evidence="1" key="1">
    <citation type="submission" date="2025-08" db="UniProtKB">
        <authorList>
            <consortium name="Ensembl"/>
        </authorList>
    </citation>
    <scope>IDENTIFICATION</scope>
</reference>
<sequence length="109" mass="12449">MILIPLPLQATHFCTAKASKVPTYPLQALHNTFLLSCSFVVFPLYKSSRDTLWDKTVFMNEFLCLNQHVKHVVHRAYFRGCIISSPLLFPPLRPLLCPPMNPKSPPPKM</sequence>
<dbReference type="Ensembl" id="ENSOSIT00000025927.1">
    <property type="protein sequence ID" value="ENSOSIP00000024562.1"/>
    <property type="gene ID" value="ENSOSIG00000012924.1"/>
</dbReference>
<dbReference type="GeneTree" id="ENSGT01150000287119"/>
<dbReference type="Proteomes" id="UP000694383">
    <property type="component" value="Unplaced"/>
</dbReference>
<accession>A0A8C7YBP7</accession>
<keyword evidence="2" id="KW-1185">Reference proteome</keyword>
<organism evidence="1 2">
    <name type="scientific">Oryzias sinensis</name>
    <name type="common">Chinese medaka</name>
    <dbReference type="NCBI Taxonomy" id="183150"/>
    <lineage>
        <taxon>Eukaryota</taxon>
        <taxon>Metazoa</taxon>
        <taxon>Chordata</taxon>
        <taxon>Craniata</taxon>
        <taxon>Vertebrata</taxon>
        <taxon>Euteleostomi</taxon>
        <taxon>Actinopterygii</taxon>
        <taxon>Neopterygii</taxon>
        <taxon>Teleostei</taxon>
        <taxon>Neoteleostei</taxon>
        <taxon>Acanthomorphata</taxon>
        <taxon>Ovalentaria</taxon>
        <taxon>Atherinomorphae</taxon>
        <taxon>Beloniformes</taxon>
        <taxon>Adrianichthyidae</taxon>
        <taxon>Oryziinae</taxon>
        <taxon>Oryzias</taxon>
    </lineage>
</organism>
<proteinExistence type="predicted"/>
<reference evidence="1" key="2">
    <citation type="submission" date="2025-09" db="UniProtKB">
        <authorList>
            <consortium name="Ensembl"/>
        </authorList>
    </citation>
    <scope>IDENTIFICATION</scope>
</reference>
<evidence type="ECO:0000313" key="1">
    <source>
        <dbReference type="Ensembl" id="ENSOSIP00000024562.1"/>
    </source>
</evidence>